<evidence type="ECO:0000313" key="4">
    <source>
        <dbReference type="EMBL" id="BAF61510.1"/>
    </source>
</evidence>
<feature type="binding site" evidence="2">
    <location>
        <position position="26"/>
    </location>
    <ligand>
        <name>Mg(2+)</name>
        <dbReference type="ChEBI" id="CHEBI:18420"/>
        <label>4</label>
    </ligand>
</feature>
<dbReference type="GO" id="GO:0009228">
    <property type="term" value="P:thiamine biosynthetic process"/>
    <property type="evidence" value="ECO:0007669"/>
    <property type="project" value="UniProtKB-KW"/>
</dbReference>
<dbReference type="KEGG" id="vok:COSY_0388"/>
<feature type="binding site" evidence="2">
    <location>
        <position position="26"/>
    </location>
    <ligand>
        <name>Mg(2+)</name>
        <dbReference type="ChEBI" id="CHEBI:18420"/>
        <label>3</label>
    </ligand>
</feature>
<dbReference type="GO" id="GO:0009030">
    <property type="term" value="F:thiamine-phosphate kinase activity"/>
    <property type="evidence" value="ECO:0007669"/>
    <property type="project" value="UniProtKB-UniRule"/>
</dbReference>
<feature type="binding site" evidence="2">
    <location>
        <position position="306"/>
    </location>
    <ligand>
        <name>substrate</name>
    </ligand>
</feature>
<feature type="binding site" evidence="2">
    <location>
        <position position="118"/>
    </location>
    <ligand>
        <name>Mg(2+)</name>
        <dbReference type="ChEBI" id="CHEBI:18420"/>
        <label>1</label>
    </ligand>
</feature>
<dbReference type="STRING" id="412965.COSY_0388"/>
<name>A5CX24_VESOH</name>
<reference evidence="5" key="1">
    <citation type="journal article" date="2007" name="Curr. Biol.">
        <title>Reduced genome of the thioautotrophic intracellular symbiont in a deep-sea clam, Calyptogena okutanii.</title>
        <authorList>
            <person name="Kuwahara H."/>
            <person name="Yoshida T."/>
            <person name="Takaki Y."/>
            <person name="Shimamura S."/>
            <person name="Nishi S."/>
            <person name="Harada M."/>
            <person name="Matsuyama K."/>
            <person name="Takishita K."/>
            <person name="Kawato M."/>
            <person name="Uematsu K."/>
            <person name="Fujiwara Y."/>
            <person name="Sato T."/>
            <person name="Kato C."/>
            <person name="Kitagawa M."/>
            <person name="Kato I."/>
            <person name="Maruyama T."/>
        </authorList>
    </citation>
    <scope>NUCLEOTIDE SEQUENCE [LARGE SCALE GENOMIC DNA]</scope>
    <source>
        <strain evidence="5">HA</strain>
    </source>
</reference>
<keyword evidence="5" id="KW-1185">Reference proteome</keyword>
<feature type="domain" description="PurM-like N-terminal" evidence="3">
    <location>
        <begin position="24"/>
        <end position="133"/>
    </location>
</feature>
<comment type="catalytic activity">
    <reaction evidence="2">
        <text>thiamine phosphate + ATP = thiamine diphosphate + ADP</text>
        <dbReference type="Rhea" id="RHEA:15913"/>
        <dbReference type="ChEBI" id="CHEBI:30616"/>
        <dbReference type="ChEBI" id="CHEBI:37575"/>
        <dbReference type="ChEBI" id="CHEBI:58937"/>
        <dbReference type="ChEBI" id="CHEBI:456216"/>
        <dbReference type="EC" id="2.7.4.16"/>
    </reaction>
</comment>
<dbReference type="GO" id="GO:0000287">
    <property type="term" value="F:magnesium ion binding"/>
    <property type="evidence" value="ECO:0007669"/>
    <property type="project" value="UniProtKB-UniRule"/>
</dbReference>
<feature type="binding site" evidence="2">
    <location>
        <position position="71"/>
    </location>
    <ligand>
        <name>Mg(2+)</name>
        <dbReference type="ChEBI" id="CHEBI:18420"/>
        <label>2</label>
    </ligand>
</feature>
<dbReference type="OrthoDB" id="9802811at2"/>
<proteinExistence type="inferred from homology"/>
<keyword evidence="1 2" id="KW-0784">Thiamine biosynthesis</keyword>
<feature type="binding site" evidence="2">
    <location>
        <position position="71"/>
    </location>
    <ligand>
        <name>Mg(2+)</name>
        <dbReference type="ChEBI" id="CHEBI:18420"/>
        <label>3</label>
    </ligand>
</feature>
<keyword evidence="2" id="KW-0547">Nucleotide-binding</keyword>
<feature type="binding site" evidence="2">
    <location>
        <position position="43"/>
    </location>
    <ligand>
        <name>Mg(2+)</name>
        <dbReference type="ChEBI" id="CHEBI:18420"/>
        <label>1</label>
    </ligand>
</feature>
<evidence type="ECO:0000259" key="3">
    <source>
        <dbReference type="Pfam" id="PF00586"/>
    </source>
</evidence>
<comment type="pathway">
    <text evidence="2">Cofactor biosynthesis; thiamine diphosphate biosynthesis; thiamine diphosphate from thiamine phosphate: step 1/1.</text>
</comment>
<dbReference type="Gene3D" id="3.90.650.10">
    <property type="entry name" value="PurM-like C-terminal domain"/>
    <property type="match status" value="1"/>
</dbReference>
<evidence type="ECO:0000256" key="2">
    <source>
        <dbReference type="HAMAP-Rule" id="MF_02128"/>
    </source>
</evidence>
<feature type="binding site" evidence="2">
    <location>
        <position position="71"/>
    </location>
    <ligand>
        <name>Mg(2+)</name>
        <dbReference type="ChEBI" id="CHEBI:18420"/>
        <label>4</label>
    </ligand>
</feature>
<dbReference type="AlphaFoldDB" id="A5CX24"/>
<dbReference type="SUPFAM" id="SSF56042">
    <property type="entry name" value="PurM C-terminal domain-like"/>
    <property type="match status" value="1"/>
</dbReference>
<feature type="binding site" evidence="2">
    <location>
        <position position="142"/>
    </location>
    <ligand>
        <name>ATP</name>
        <dbReference type="ChEBI" id="CHEBI:30616"/>
    </ligand>
</feature>
<feature type="binding site" evidence="2">
    <location>
        <position position="205"/>
    </location>
    <ligand>
        <name>ATP</name>
        <dbReference type="ChEBI" id="CHEBI:30616"/>
    </ligand>
</feature>
<feature type="binding site" evidence="2">
    <location>
        <position position="50"/>
    </location>
    <ligand>
        <name>substrate</name>
    </ligand>
</feature>
<dbReference type="PANTHER" id="PTHR30270">
    <property type="entry name" value="THIAMINE-MONOPHOSPHATE KINASE"/>
    <property type="match status" value="1"/>
</dbReference>
<dbReference type="UniPathway" id="UPA00060">
    <property type="reaction ID" value="UER00142"/>
</dbReference>
<gene>
    <name evidence="2 4" type="primary">thiL</name>
    <name evidence="4" type="ordered locus">COSY_0388</name>
</gene>
<dbReference type="eggNOG" id="COG0611">
    <property type="taxonomic scope" value="Bacteria"/>
</dbReference>
<sequence length="309" mass="33714">MNEFSLIETYFNWGSSSLANLGIGDDCAVINIDPNYQLVTSVDTLIEGVHFPLNTSASDIAYKSLAVNLSDLAAMGARAKYFTLALTLPNIKKKWLSQFSASLKSLSDEIGIILVGGDTTKGTLSITINVTGVVEKDKALLRSSAQVGDLIFVSNTISDAAYAWKQLQNNQIPSEYAINHFNRPKPQLVLGQQLSTIANACIDISDGLEQDLKHILTCSNVGASINIDDIPLTNEVKTYIAKTNDWCLVLAGGDDYELCFTVPVKNMNLLKNLQSKNNVTVTQIGIINDSMMLTKIGTFDKQCCSYQHF</sequence>
<dbReference type="InterPro" id="IPR016188">
    <property type="entry name" value="PurM-like_N"/>
</dbReference>
<dbReference type="GO" id="GO:0005524">
    <property type="term" value="F:ATP binding"/>
    <property type="evidence" value="ECO:0007669"/>
    <property type="project" value="UniProtKB-UniRule"/>
</dbReference>
<dbReference type="CDD" id="cd02194">
    <property type="entry name" value="ThiL"/>
    <property type="match status" value="1"/>
</dbReference>
<dbReference type="HOGENOM" id="CLU_046964_3_0_6"/>
<dbReference type="NCBIfam" id="TIGR01379">
    <property type="entry name" value="thiL"/>
    <property type="match status" value="1"/>
</dbReference>
<feature type="binding site" evidence="2">
    <location>
        <position position="43"/>
    </location>
    <ligand>
        <name>Mg(2+)</name>
        <dbReference type="ChEBI" id="CHEBI:18420"/>
        <label>2</label>
    </ligand>
</feature>
<comment type="function">
    <text evidence="2">Catalyzes the ATP-dependent phosphorylation of thiamine-monophosphate (TMP) to form thiamine-pyrophosphate (TPP), the active form of vitamin B1.</text>
</comment>
<dbReference type="SUPFAM" id="SSF55326">
    <property type="entry name" value="PurM N-terminal domain-like"/>
    <property type="match status" value="1"/>
</dbReference>
<dbReference type="PIRSF" id="PIRSF005303">
    <property type="entry name" value="Thiam_monoph_kin"/>
    <property type="match status" value="1"/>
</dbReference>
<dbReference type="HAMAP" id="MF_02128">
    <property type="entry name" value="TMP_kinase"/>
    <property type="match status" value="1"/>
</dbReference>
<keyword evidence="2" id="KW-0460">Magnesium</keyword>
<organism evidence="4 5">
    <name type="scientific">Vesicomyosocius okutanii subsp. Calyptogena okutanii (strain HA)</name>
    <dbReference type="NCBI Taxonomy" id="412965"/>
    <lineage>
        <taxon>Bacteria</taxon>
        <taxon>Pseudomonadati</taxon>
        <taxon>Pseudomonadota</taxon>
        <taxon>Gammaproteobacteria</taxon>
        <taxon>Candidatus Pseudothioglobaceae</taxon>
        <taxon>Candidatus Vesicomyidisocius</taxon>
    </lineage>
</organism>
<accession>A5CX24</accession>
<dbReference type="Proteomes" id="UP000000247">
    <property type="component" value="Chromosome"/>
</dbReference>
<dbReference type="RefSeq" id="WP_011929780.1">
    <property type="nucleotide sequence ID" value="NC_009465.1"/>
</dbReference>
<comment type="caution">
    <text evidence="2">Lacks conserved residue(s) required for the propagation of feature annotation.</text>
</comment>
<dbReference type="InterPro" id="IPR036921">
    <property type="entry name" value="PurM-like_N_sf"/>
</dbReference>
<evidence type="ECO:0000313" key="5">
    <source>
        <dbReference type="Proteomes" id="UP000000247"/>
    </source>
</evidence>
<dbReference type="InterPro" id="IPR036676">
    <property type="entry name" value="PurM-like_C_sf"/>
</dbReference>
<evidence type="ECO:0000256" key="1">
    <source>
        <dbReference type="ARBA" id="ARBA00022977"/>
    </source>
</evidence>
<feature type="binding site" evidence="2">
    <location>
        <position position="254"/>
    </location>
    <ligand>
        <name>substrate</name>
    </ligand>
</feature>
<feature type="binding site" evidence="2">
    <location>
        <position position="203"/>
    </location>
    <ligand>
        <name>Mg(2+)</name>
        <dbReference type="ChEBI" id="CHEBI:18420"/>
        <label>3</label>
    </ligand>
</feature>
<keyword evidence="2 4" id="KW-0418">Kinase</keyword>
<dbReference type="EMBL" id="AP009247">
    <property type="protein sequence ID" value="BAF61510.1"/>
    <property type="molecule type" value="Genomic_DNA"/>
</dbReference>
<feature type="binding site" evidence="2">
    <location>
        <position position="41"/>
    </location>
    <ligand>
        <name>Mg(2+)</name>
        <dbReference type="ChEBI" id="CHEBI:18420"/>
        <label>4</label>
    </ligand>
</feature>
<comment type="similarity">
    <text evidence="2">Belongs to the thiamine-monophosphate kinase family.</text>
</comment>
<dbReference type="GO" id="GO:0009229">
    <property type="term" value="P:thiamine diphosphate biosynthetic process"/>
    <property type="evidence" value="ECO:0007669"/>
    <property type="project" value="UniProtKB-UniRule"/>
</dbReference>
<feature type="binding site" evidence="2">
    <location>
        <position position="206"/>
    </location>
    <ligand>
        <name>Mg(2+)</name>
        <dbReference type="ChEBI" id="CHEBI:18420"/>
        <label>5</label>
    </ligand>
</feature>
<dbReference type="Pfam" id="PF00586">
    <property type="entry name" value="AIRS"/>
    <property type="match status" value="1"/>
</dbReference>
<comment type="miscellaneous">
    <text evidence="2">Reaction mechanism of ThiL seems to utilize a direct, inline transfer of the gamma-phosphate of ATP to TMP rather than a phosphorylated enzyme intermediate.</text>
</comment>
<dbReference type="PANTHER" id="PTHR30270:SF0">
    <property type="entry name" value="THIAMINE-MONOPHOSPHATE KINASE"/>
    <property type="match status" value="1"/>
</dbReference>
<protein>
    <recommendedName>
        <fullName evidence="2">Thiamine-monophosphate kinase</fullName>
        <shortName evidence="2">TMP kinase</shortName>
        <shortName evidence="2">Thiamine-phosphate kinase</shortName>
        <ecNumber evidence="2">2.7.4.16</ecNumber>
    </recommendedName>
</protein>
<dbReference type="EC" id="2.7.4.16" evidence="2"/>
<keyword evidence="2 4" id="KW-0808">Transferase</keyword>
<dbReference type="InterPro" id="IPR006283">
    <property type="entry name" value="ThiL-like"/>
</dbReference>
<feature type="binding site" evidence="2">
    <location>
        <begin position="117"/>
        <end position="118"/>
    </location>
    <ligand>
        <name>ATP</name>
        <dbReference type="ChEBI" id="CHEBI:30616"/>
    </ligand>
</feature>
<dbReference type="Gene3D" id="3.30.1330.10">
    <property type="entry name" value="PurM-like, N-terminal domain"/>
    <property type="match status" value="1"/>
</dbReference>
<keyword evidence="2" id="KW-0067">ATP-binding</keyword>
<keyword evidence="2" id="KW-0479">Metal-binding</keyword>